<dbReference type="Pfam" id="PF07714">
    <property type="entry name" value="PK_Tyr_Ser-Thr"/>
    <property type="match status" value="2"/>
</dbReference>
<keyword evidence="4 13" id="KW-0808">Transferase</keyword>
<dbReference type="GO" id="GO:0050793">
    <property type="term" value="P:regulation of developmental process"/>
    <property type="evidence" value="ECO:0007669"/>
    <property type="project" value="UniProtKB-ARBA"/>
</dbReference>
<dbReference type="GO" id="GO:0004715">
    <property type="term" value="F:non-membrane spanning protein tyrosine kinase activity"/>
    <property type="evidence" value="ECO:0007669"/>
    <property type="project" value="UniProtKB-EC"/>
</dbReference>
<protein>
    <recommendedName>
        <fullName evidence="13">Tyrosine-protein kinase</fullName>
        <ecNumber evidence="13">2.7.10.2</ecNumber>
    </recommendedName>
</protein>
<dbReference type="SUPFAM" id="SSF50044">
    <property type="entry name" value="SH3-domain"/>
    <property type="match status" value="1"/>
</dbReference>
<dbReference type="PANTHER" id="PTHR24418">
    <property type="entry name" value="TYROSINE-PROTEIN KINASE"/>
    <property type="match status" value="1"/>
</dbReference>
<dbReference type="SUPFAM" id="SSF55550">
    <property type="entry name" value="SH2 domain"/>
    <property type="match status" value="1"/>
</dbReference>
<evidence type="ECO:0000256" key="3">
    <source>
        <dbReference type="ARBA" id="ARBA00022443"/>
    </source>
</evidence>
<dbReference type="InterPro" id="IPR000980">
    <property type="entry name" value="SH2"/>
</dbReference>
<dbReference type="Pfam" id="PF00018">
    <property type="entry name" value="SH3_1"/>
    <property type="match status" value="1"/>
</dbReference>
<comment type="catalytic activity">
    <reaction evidence="13">
        <text>L-tyrosyl-[protein] + ATP = O-phospho-L-tyrosyl-[protein] + ADP + H(+)</text>
        <dbReference type="Rhea" id="RHEA:10596"/>
        <dbReference type="Rhea" id="RHEA-COMP:10136"/>
        <dbReference type="Rhea" id="RHEA-COMP:20101"/>
        <dbReference type="ChEBI" id="CHEBI:15378"/>
        <dbReference type="ChEBI" id="CHEBI:30616"/>
        <dbReference type="ChEBI" id="CHEBI:46858"/>
        <dbReference type="ChEBI" id="CHEBI:61978"/>
        <dbReference type="ChEBI" id="CHEBI:456216"/>
        <dbReference type="EC" id="2.7.10.2"/>
    </reaction>
</comment>
<dbReference type="GO" id="GO:0030182">
    <property type="term" value="P:neuron differentiation"/>
    <property type="evidence" value="ECO:0007669"/>
    <property type="project" value="UniProtKB-ARBA"/>
</dbReference>
<dbReference type="InterPro" id="IPR000719">
    <property type="entry name" value="Prot_kinase_dom"/>
</dbReference>
<dbReference type="SMART" id="SM00220">
    <property type="entry name" value="S_TKc"/>
    <property type="match status" value="2"/>
</dbReference>
<feature type="domain" description="SH2" evidence="14">
    <location>
        <begin position="338"/>
        <end position="438"/>
    </location>
</feature>
<keyword evidence="18" id="KW-1185">Reference proteome</keyword>
<dbReference type="OrthoDB" id="346907at2759"/>
<dbReference type="AlphaFoldDB" id="A0A914BA02"/>
<dbReference type="PROSITE" id="PS00108">
    <property type="entry name" value="PROTEIN_KINASE_ST"/>
    <property type="match status" value="1"/>
</dbReference>
<dbReference type="Gene3D" id="1.10.510.10">
    <property type="entry name" value="Transferase(Phosphotransferase) domain 1"/>
    <property type="match status" value="2"/>
</dbReference>
<dbReference type="InterPro" id="IPR001452">
    <property type="entry name" value="SH3_domain"/>
</dbReference>
<dbReference type="FunFam" id="1.10.510.10:FF:001512">
    <property type="entry name" value="Receptor tyrosine-protein kinase erbB-2"/>
    <property type="match status" value="1"/>
</dbReference>
<keyword evidence="6 13" id="KW-0418">Kinase</keyword>
<dbReference type="PROSITE" id="PS50011">
    <property type="entry name" value="PROTEIN_KINASE_DOM"/>
    <property type="match status" value="2"/>
</dbReference>
<dbReference type="InterPro" id="IPR001245">
    <property type="entry name" value="Ser-Thr/Tyr_kinase_cat_dom"/>
</dbReference>
<dbReference type="PRINTS" id="PR00109">
    <property type="entry name" value="TYRKINASE"/>
</dbReference>
<dbReference type="InterPro" id="IPR036028">
    <property type="entry name" value="SH3-like_dom_sf"/>
</dbReference>
<dbReference type="PRINTS" id="PR00452">
    <property type="entry name" value="SH3DOMAIN"/>
</dbReference>
<evidence type="ECO:0000256" key="8">
    <source>
        <dbReference type="ARBA" id="ARBA00023136"/>
    </source>
</evidence>
<accession>A0A914BA02</accession>
<keyword evidence="3 12" id="KW-0728">SH3 domain</keyword>
<keyword evidence="9 13" id="KW-0829">Tyrosine-protein kinase</keyword>
<dbReference type="InterPro" id="IPR050198">
    <property type="entry name" value="Non-receptor_tyrosine_kinases"/>
</dbReference>
<dbReference type="GO" id="GO:0012505">
    <property type="term" value="C:endomembrane system"/>
    <property type="evidence" value="ECO:0007669"/>
    <property type="project" value="UniProtKB-SubCell"/>
</dbReference>
<proteinExistence type="inferred from homology"/>
<dbReference type="EC" id="2.7.10.2" evidence="13"/>
<dbReference type="Pfam" id="PF00017">
    <property type="entry name" value="SH2"/>
    <property type="match status" value="1"/>
</dbReference>
<dbReference type="EnsemblMetazoa" id="XM_038217095.1">
    <property type="protein sequence ID" value="XP_038073023.1"/>
    <property type="gene ID" value="LOC119741345"/>
</dbReference>
<evidence type="ECO:0000256" key="4">
    <source>
        <dbReference type="ARBA" id="ARBA00022679"/>
    </source>
</evidence>
<dbReference type="CDD" id="cd11845">
    <property type="entry name" value="SH3_Src_like"/>
    <property type="match status" value="1"/>
</dbReference>
<evidence type="ECO:0000259" key="16">
    <source>
        <dbReference type="PROSITE" id="PS50011"/>
    </source>
</evidence>
<evidence type="ECO:0000313" key="18">
    <source>
        <dbReference type="Proteomes" id="UP000887568"/>
    </source>
</evidence>
<dbReference type="GeneID" id="119741345"/>
<dbReference type="InterPro" id="IPR036860">
    <property type="entry name" value="SH2_dom_sf"/>
</dbReference>
<keyword evidence="11" id="KW-0727">SH2 domain</keyword>
<evidence type="ECO:0000256" key="10">
    <source>
        <dbReference type="ARBA" id="ARBA00025089"/>
    </source>
</evidence>
<feature type="domain" description="Protein kinase" evidence="16">
    <location>
        <begin position="460"/>
        <end position="707"/>
    </location>
</feature>
<keyword evidence="5 13" id="KW-0547">Nucleotide-binding</keyword>
<keyword evidence="8" id="KW-0472">Membrane</keyword>
<dbReference type="SMART" id="SM00326">
    <property type="entry name" value="SH3"/>
    <property type="match status" value="1"/>
</dbReference>
<dbReference type="Gene3D" id="3.30.505.10">
    <property type="entry name" value="SH2 domain"/>
    <property type="match status" value="1"/>
</dbReference>
<dbReference type="GO" id="GO:0005524">
    <property type="term" value="F:ATP binding"/>
    <property type="evidence" value="ECO:0007669"/>
    <property type="project" value="UniProtKB-KW"/>
</dbReference>
<evidence type="ECO:0000256" key="1">
    <source>
        <dbReference type="ARBA" id="ARBA00004308"/>
    </source>
</evidence>
<evidence type="ECO:0000256" key="13">
    <source>
        <dbReference type="RuleBase" id="RU362096"/>
    </source>
</evidence>
<dbReference type="Gene3D" id="2.30.30.40">
    <property type="entry name" value="SH3 Domains"/>
    <property type="match status" value="1"/>
</dbReference>
<dbReference type="PROSITE" id="PS50002">
    <property type="entry name" value="SH3"/>
    <property type="match status" value="1"/>
</dbReference>
<dbReference type="RefSeq" id="XP_038073023.1">
    <property type="nucleotide sequence ID" value="XM_038217095.1"/>
</dbReference>
<comment type="subcellular location">
    <subcellularLocation>
        <location evidence="1">Endomembrane system</location>
    </subcellularLocation>
</comment>
<dbReference type="SUPFAM" id="SSF56112">
    <property type="entry name" value="Protein kinase-like (PK-like)"/>
    <property type="match status" value="2"/>
</dbReference>
<evidence type="ECO:0000313" key="17">
    <source>
        <dbReference type="EnsemblMetazoa" id="XP_038073023.1"/>
    </source>
</evidence>
<comment type="function">
    <text evidence="10">Required for proper chemotaxis and phagocytosis; proper spatiotemporal control of F-actin levels in chemotaxing cells. Negative regulator of the PI3K (phosphatidylinositol 3 kinase) pathway. Predominantly phosphorylates serines and threonines and tyrosines at a lower level.</text>
</comment>
<dbReference type="InterPro" id="IPR008271">
    <property type="entry name" value="Ser/Thr_kinase_AS"/>
</dbReference>
<dbReference type="InterPro" id="IPR011009">
    <property type="entry name" value="Kinase-like_dom_sf"/>
</dbReference>
<evidence type="ECO:0000256" key="2">
    <source>
        <dbReference type="ARBA" id="ARBA00006529"/>
    </source>
</evidence>
<dbReference type="PRINTS" id="PR00401">
    <property type="entry name" value="SH2DOMAIN"/>
</dbReference>
<evidence type="ECO:0000256" key="9">
    <source>
        <dbReference type="ARBA" id="ARBA00023137"/>
    </source>
</evidence>
<evidence type="ECO:0000259" key="14">
    <source>
        <dbReference type="PROSITE" id="PS50001"/>
    </source>
</evidence>
<keyword evidence="7 13" id="KW-0067">ATP-binding</keyword>
<evidence type="ECO:0000256" key="7">
    <source>
        <dbReference type="ARBA" id="ARBA00022840"/>
    </source>
</evidence>
<evidence type="ECO:0000256" key="12">
    <source>
        <dbReference type="PROSITE-ProRule" id="PRU00192"/>
    </source>
</evidence>
<evidence type="ECO:0000259" key="15">
    <source>
        <dbReference type="PROSITE" id="PS50002"/>
    </source>
</evidence>
<name>A0A914BA02_PATMI</name>
<dbReference type="Gene3D" id="3.30.200.20">
    <property type="entry name" value="Phosphorylase Kinase, domain 1"/>
    <property type="match status" value="2"/>
</dbReference>
<dbReference type="SMART" id="SM00252">
    <property type="entry name" value="SH2"/>
    <property type="match status" value="1"/>
</dbReference>
<dbReference type="PROSITE" id="PS50001">
    <property type="entry name" value="SH2"/>
    <property type="match status" value="1"/>
</dbReference>
<dbReference type="Proteomes" id="UP000887568">
    <property type="component" value="Unplaced"/>
</dbReference>
<reference evidence="17" key="1">
    <citation type="submission" date="2022-11" db="UniProtKB">
        <authorList>
            <consortium name="EnsemblMetazoa"/>
        </authorList>
    </citation>
    <scope>IDENTIFICATION</scope>
</reference>
<sequence>MEKDLIEISLDKIKRDSEVSTPGSRNTVWMATYSSPSGPRTVAVKNCGRFKREEALILQKLRHPNIIEFLGVAPLSFGGYAIVTEFAEKGSLYDLIKQHPDDWSDFKKQCWIKWAIEMARGLQYIHEQKYQHGDVKSPNMVITQDDTLKICDFGTARHCEVTVSTCSIRGSWAWMAPEVMGEPDPQSQTKPKVTTKSDVFSYAVVVWELLTGKAPFPGESAVNMLKAVAIQRKRLEIPTACPESLRDLLTECWDQDHTKRPSMEEILSRSEPVPTYIALYDYAAQEKVDLSFQKGETLDIINKRSEHWWYARSTKTGQEGNVPSNYIRRARDIDTEEWYFGHISRIEAEKKLLQPGVQQGMFIVRDSESNPGAFSISILDHDSDIGNNVKHYRIQKRGDDETGSYDIDGGASFPVIVELIDHYQCEADGLCTKLTYPCPRETPKTVDLGDDDWEIPKECLTLEKKIAVGQYGDVWKGVLEGKTPVAIKTPKMGTSPSALLAEANIMKKLHHPNLCQLCGICSLKEPFYIVMEWMCNGSLLNYLKNGEGRNLKLPKLVDIGARIASGMAYMESINYMHRRLAARNVLVGDANIVKVADFAEARINDLGLTERSIMIPLRWTAPEFFMQSRNSIKSDVWAFGILLTELVTHGQRPYLGMKDEEVKCQVKQGYRMPKMANCPDALYELMLKCWDKDPAARPTFEFLHSYLDNYFVAEEHEYTEAE</sequence>
<evidence type="ECO:0000256" key="11">
    <source>
        <dbReference type="PROSITE-ProRule" id="PRU00191"/>
    </source>
</evidence>
<dbReference type="GO" id="GO:0048468">
    <property type="term" value="P:cell development"/>
    <property type="evidence" value="ECO:0007669"/>
    <property type="project" value="UniProtKB-ARBA"/>
</dbReference>
<comment type="similarity">
    <text evidence="2">Belongs to the protein kinase superfamily. STE Ser/Thr protein kinase family. MAP kinase kinase kinase subfamily.</text>
</comment>
<organism evidence="17 18">
    <name type="scientific">Patiria miniata</name>
    <name type="common">Bat star</name>
    <name type="synonym">Asterina miniata</name>
    <dbReference type="NCBI Taxonomy" id="46514"/>
    <lineage>
        <taxon>Eukaryota</taxon>
        <taxon>Metazoa</taxon>
        <taxon>Echinodermata</taxon>
        <taxon>Eleutherozoa</taxon>
        <taxon>Asterozoa</taxon>
        <taxon>Asteroidea</taxon>
        <taxon>Valvatacea</taxon>
        <taxon>Valvatida</taxon>
        <taxon>Asterinidae</taxon>
        <taxon>Patiria</taxon>
    </lineage>
</organism>
<evidence type="ECO:0000256" key="5">
    <source>
        <dbReference type="ARBA" id="ARBA00022741"/>
    </source>
</evidence>
<evidence type="ECO:0000256" key="6">
    <source>
        <dbReference type="ARBA" id="ARBA00022777"/>
    </source>
</evidence>
<feature type="domain" description="Protein kinase" evidence="16">
    <location>
        <begin position="14"/>
        <end position="276"/>
    </location>
</feature>
<comment type="similarity">
    <text evidence="13">Belongs to the protein kinase superfamily. Tyr protein kinase family.</text>
</comment>
<feature type="domain" description="SH3" evidence="15">
    <location>
        <begin position="271"/>
        <end position="332"/>
    </location>
</feature>